<feature type="domain" description="AAA" evidence="1">
    <location>
        <begin position="17"/>
        <end position="54"/>
    </location>
</feature>
<accession>A0ABN4PD50</accession>
<keyword evidence="3" id="KW-1185">Reference proteome</keyword>
<dbReference type="NCBIfam" id="NF047398">
    <property type="entry name" value="AAA_KGGVGR"/>
    <property type="match status" value="1"/>
</dbReference>
<name>A0ABN4PD50_STRAM</name>
<evidence type="ECO:0000313" key="2">
    <source>
        <dbReference type="EMBL" id="ANB09196.1"/>
    </source>
</evidence>
<organism evidence="2 3">
    <name type="scientific">Streptomyces ambofaciens</name>
    <dbReference type="NCBI Taxonomy" id="1889"/>
    <lineage>
        <taxon>Bacteria</taxon>
        <taxon>Bacillati</taxon>
        <taxon>Actinomycetota</taxon>
        <taxon>Actinomycetes</taxon>
        <taxon>Kitasatosporales</taxon>
        <taxon>Streptomycetaceae</taxon>
        <taxon>Streptomyces</taxon>
    </lineage>
</organism>
<dbReference type="InterPro" id="IPR011990">
    <property type="entry name" value="TPR-like_helical_dom_sf"/>
</dbReference>
<dbReference type="PANTHER" id="PTHR13696:SF52">
    <property type="entry name" value="PARA FAMILY PROTEIN CT_582"/>
    <property type="match status" value="1"/>
</dbReference>
<dbReference type="InterPro" id="IPR027417">
    <property type="entry name" value="P-loop_NTPase"/>
</dbReference>
<dbReference type="EMBL" id="CP012949">
    <property type="protein sequence ID" value="ANB09196.1"/>
    <property type="molecule type" value="Genomic_DNA"/>
</dbReference>
<dbReference type="Gene3D" id="1.25.40.10">
    <property type="entry name" value="Tetratricopeptide repeat domain"/>
    <property type="match status" value="2"/>
</dbReference>
<dbReference type="RefSeq" id="WP_063483399.1">
    <property type="nucleotide sequence ID" value="NZ_CP012949.1"/>
</dbReference>
<protein>
    <recommendedName>
        <fullName evidence="1">AAA domain-containing protein</fullName>
    </recommendedName>
</protein>
<dbReference type="Gene3D" id="3.40.50.300">
    <property type="entry name" value="P-loop containing nucleotide triphosphate hydrolases"/>
    <property type="match status" value="2"/>
</dbReference>
<sequence length="1302" mass="143964">MSSAEPSGSPHDRNRATIVTFYSYKGGVGRTMAMANVAWVLADNGHRVLVVDWDLESPGLHRFLRPFLRDPELSGSTGVVDMILEYGRAVEAAAPGGFLAAGPTARLDELLERHTQMGNHADTLTYRFARPEGRVDFLGPGRQDSRYSREVATFDWARFYQEQHGRLFTRALRQSLRGDDYDYVLIDSRTGHSDNASLCTLVLPDVVVVGFNLSNQSIEGSAAVARQVREQSEGRIRVLPVPMRVEESDRERAEYRRLRARDQFGGAAGPFLPGTEERYWREVEVRHLPNVAYEEILLPFALENHEPSLQKQAYERLAAEISGDAELRFAPVRPEDRSRYARQYAEVPAPRRTVHVVHAPRDRAWADWVRAELTANGVACNYDLPAGPDAPGDVLVLMSASMVSSDLLTELARLRRMPKQGGLTEQPRIDVAWLEDVEVQPPFRDRPGPKLYTLGEEAARGALLAHFLPESRPPATWPDRGGRGPRFPGRLPQWWHVPPKRSVTFLGREEYLRELRNYLAPGRAAQPVVLHGPSGVGKRSYALEYLYRFAADYDAVWWMPAGSAASVERELVGLSERLGAARRNSPRAVDALRDMLEGDDGPRRLLLVYDDAPHPDDVESLLINSPRVHVLITSESPDWGSLARRIEVEPPSPARAVRYLLRKTEDLSPDLAERLVGLVEPLPQLLDQMAAYLNSTGRPVAESVEELTQGIGNRLADGLSSPLAVWQTVVEDLGKEQPVAVRLLGLMTRLSQDGVGWGFLESPAVLSLLGLPASEEGTRQLGFAVRALTTRSQAHRSQNGKRLRAARIILAARRQDLTPQEEQEVTAGVRRALAAYSPPDEHVDDQTMDARYAELDAHVDPSGAAGDDDPEVRRWLVNQVRYRRRSQRLRSAFELASALETAWTARSAGADSKARLLLLRLRVELANIHTDAGRFAEANRINAAALVELRAVDGLDGTFTLRSALGRGGELRALGRPQEAVAEDFSTREVLNAKSGPDHHFTLMASSNFGLSLAMVGLTADSLEMHKEVYDRRMRVLGERHSLTLRTSVHVGARLRESGQLAVSLARLQEVYRLTGEEEGGLGWSDVTALRASAALASTLRHLAVLEPGQVPETARGRLDSARKCDLRAGEGFTAYGGEAHPEALAARVGLAADLRLLGRTREATELAEQNLAAYRAWDEDHLFARICEVNLALCLRDAEPETAVELSERGLRGLRALLDVDPHHPYVLTASLNHASMLVFAGDSEAARRLDERTHEGLLQKYGADHPLVRTVASHLGLHPADTGRPGPEQRIGIELDIPSI</sequence>
<dbReference type="Proteomes" id="UP000076720">
    <property type="component" value="Chromosome"/>
</dbReference>
<gene>
    <name evidence="2" type="ORF">SAM40697_5240</name>
</gene>
<dbReference type="Pfam" id="PF13614">
    <property type="entry name" value="AAA_31"/>
    <property type="match status" value="1"/>
</dbReference>
<dbReference type="InterPro" id="IPR050678">
    <property type="entry name" value="DNA_Partitioning_ATPase"/>
</dbReference>
<dbReference type="InterPro" id="IPR025669">
    <property type="entry name" value="AAA_dom"/>
</dbReference>
<reference evidence="3" key="1">
    <citation type="submission" date="2015-10" db="EMBL/GenBank/DDBJ databases">
        <title>Complete genome sequence of Streptomyces ambofaciens DSM 40697.</title>
        <authorList>
            <person name="Thibessard A."/>
            <person name="Leblond P."/>
        </authorList>
    </citation>
    <scope>NUCLEOTIDE SEQUENCE [LARGE SCALE GENOMIC DNA]</scope>
    <source>
        <strain evidence="3">DSM 40697</strain>
    </source>
</reference>
<dbReference type="PANTHER" id="PTHR13696">
    <property type="entry name" value="P-LOOP CONTAINING NUCLEOSIDE TRIPHOSPHATE HYDROLASE"/>
    <property type="match status" value="1"/>
</dbReference>
<evidence type="ECO:0000313" key="3">
    <source>
        <dbReference type="Proteomes" id="UP000076720"/>
    </source>
</evidence>
<reference evidence="2 3" key="2">
    <citation type="journal article" date="2016" name="Genome Announc.">
        <title>Complete Genome Sequence of Streptomyces ambofaciens DSM 40697, a Paradigm for Genome Plasticity Studies.</title>
        <authorList>
            <person name="Thibessard A."/>
            <person name="Leblond P."/>
        </authorList>
    </citation>
    <scope>NUCLEOTIDE SEQUENCE [LARGE SCALE GENOMIC DNA]</scope>
    <source>
        <strain evidence="2 3">DSM 40697</strain>
    </source>
</reference>
<dbReference type="SUPFAM" id="SSF52540">
    <property type="entry name" value="P-loop containing nucleoside triphosphate hydrolases"/>
    <property type="match status" value="2"/>
</dbReference>
<proteinExistence type="predicted"/>
<dbReference type="NCBIfam" id="NF040586">
    <property type="entry name" value="FxSxx_TPR"/>
    <property type="match status" value="1"/>
</dbReference>
<evidence type="ECO:0000259" key="1">
    <source>
        <dbReference type="Pfam" id="PF13614"/>
    </source>
</evidence>